<reference evidence="2" key="1">
    <citation type="submission" date="2023-04" db="EMBL/GenBank/DDBJ databases">
        <authorList>
            <consortium name="ELIXIR-Norway"/>
        </authorList>
    </citation>
    <scope>NUCLEOTIDE SEQUENCE [LARGE SCALE GENOMIC DNA]</scope>
</reference>
<accession>A0ABN8ZMT6</accession>
<feature type="region of interest" description="Disordered" evidence="1">
    <location>
        <begin position="12"/>
        <end position="102"/>
    </location>
</feature>
<protein>
    <submittedName>
        <fullName evidence="2">Uncharacterized protein</fullName>
    </submittedName>
</protein>
<proteinExistence type="predicted"/>
<feature type="compositionally biased region" description="Basic and acidic residues" evidence="1">
    <location>
        <begin position="58"/>
        <end position="68"/>
    </location>
</feature>
<dbReference type="Proteomes" id="UP001176941">
    <property type="component" value="Chromosome 5"/>
</dbReference>
<dbReference type="EMBL" id="OX459941">
    <property type="protein sequence ID" value="CAI9175245.1"/>
    <property type="molecule type" value="Genomic_DNA"/>
</dbReference>
<organism evidence="2 3">
    <name type="scientific">Rangifer tarandus platyrhynchus</name>
    <name type="common">Svalbard reindeer</name>
    <dbReference type="NCBI Taxonomy" id="3082113"/>
    <lineage>
        <taxon>Eukaryota</taxon>
        <taxon>Metazoa</taxon>
        <taxon>Chordata</taxon>
        <taxon>Craniata</taxon>
        <taxon>Vertebrata</taxon>
        <taxon>Euteleostomi</taxon>
        <taxon>Mammalia</taxon>
        <taxon>Eutheria</taxon>
        <taxon>Laurasiatheria</taxon>
        <taxon>Artiodactyla</taxon>
        <taxon>Ruminantia</taxon>
        <taxon>Pecora</taxon>
        <taxon>Cervidae</taxon>
        <taxon>Odocoileinae</taxon>
        <taxon>Rangifer</taxon>
    </lineage>
</organism>
<evidence type="ECO:0000256" key="1">
    <source>
        <dbReference type="SAM" id="MobiDB-lite"/>
    </source>
</evidence>
<keyword evidence="3" id="KW-1185">Reference proteome</keyword>
<gene>
    <name evidence="2" type="ORF">MRATA1EN1_LOCUS24207</name>
</gene>
<sequence length="125" mass="13737">MRMEDCLKGVVSGGRFREFHPPESWGTARPGEAAYASKSRSGRGAPVGKDSSVLTGPPRDRAGEDGRICRQIHGAPAPWVMDQSRDSRTQHKHRSCSQGSGELFSKDQRKARLWACQAELWCGLA</sequence>
<evidence type="ECO:0000313" key="2">
    <source>
        <dbReference type="EMBL" id="CAI9175245.1"/>
    </source>
</evidence>
<evidence type="ECO:0000313" key="3">
    <source>
        <dbReference type="Proteomes" id="UP001176941"/>
    </source>
</evidence>
<name>A0ABN8ZMT6_RANTA</name>